<dbReference type="InterPro" id="IPR025558">
    <property type="entry name" value="DUF4283"/>
</dbReference>
<dbReference type="GO" id="GO:0004527">
    <property type="term" value="F:exonuclease activity"/>
    <property type="evidence" value="ECO:0007669"/>
    <property type="project" value="UniProtKB-KW"/>
</dbReference>
<sequence>MKAKLEHVWKLTRGFDLMDVGNSYYMVKFDEVEDKNKVINGGPWIIYDHMLA</sequence>
<comment type="caution">
    <text evidence="2">The sequence shown here is derived from an EMBL/GenBank/DDBJ whole genome shotgun (WGS) entry which is preliminary data.</text>
</comment>
<feature type="domain" description="DUF4283" evidence="1">
    <location>
        <begin position="2"/>
        <end position="51"/>
    </location>
</feature>
<dbReference type="Pfam" id="PF14111">
    <property type="entry name" value="DUF4283"/>
    <property type="match status" value="1"/>
</dbReference>
<dbReference type="EMBL" id="LXQA010065762">
    <property type="protein sequence ID" value="MCI07538.1"/>
    <property type="molecule type" value="Genomic_DNA"/>
</dbReference>
<keyword evidence="2" id="KW-0540">Nuclease</keyword>
<keyword evidence="3" id="KW-1185">Reference proteome</keyword>
<accession>A0A392P658</accession>
<reference evidence="2 3" key="1">
    <citation type="journal article" date="2018" name="Front. Plant Sci.">
        <title>Red Clover (Trifolium pratense) and Zigzag Clover (T. medium) - A Picture of Genomic Similarities and Differences.</title>
        <authorList>
            <person name="Dluhosova J."/>
            <person name="Istvanek J."/>
            <person name="Nedelnik J."/>
            <person name="Repkova J."/>
        </authorList>
    </citation>
    <scope>NUCLEOTIDE SEQUENCE [LARGE SCALE GENOMIC DNA]</scope>
    <source>
        <strain evidence="3">cv. 10/8</strain>
        <tissue evidence="2">Leaf</tissue>
    </source>
</reference>
<protein>
    <submittedName>
        <fullName evidence="2">Endonuclease/exonuclease/phosphatase family protein</fullName>
    </submittedName>
</protein>
<name>A0A392P658_9FABA</name>
<keyword evidence="2" id="KW-0378">Hydrolase</keyword>
<dbReference type="Proteomes" id="UP000265520">
    <property type="component" value="Unassembled WGS sequence"/>
</dbReference>
<keyword evidence="2" id="KW-0269">Exonuclease</keyword>
<keyword evidence="2" id="KW-0255">Endonuclease</keyword>
<proteinExistence type="predicted"/>
<organism evidence="2 3">
    <name type="scientific">Trifolium medium</name>
    <dbReference type="NCBI Taxonomy" id="97028"/>
    <lineage>
        <taxon>Eukaryota</taxon>
        <taxon>Viridiplantae</taxon>
        <taxon>Streptophyta</taxon>
        <taxon>Embryophyta</taxon>
        <taxon>Tracheophyta</taxon>
        <taxon>Spermatophyta</taxon>
        <taxon>Magnoliopsida</taxon>
        <taxon>eudicotyledons</taxon>
        <taxon>Gunneridae</taxon>
        <taxon>Pentapetalae</taxon>
        <taxon>rosids</taxon>
        <taxon>fabids</taxon>
        <taxon>Fabales</taxon>
        <taxon>Fabaceae</taxon>
        <taxon>Papilionoideae</taxon>
        <taxon>50 kb inversion clade</taxon>
        <taxon>NPAAA clade</taxon>
        <taxon>Hologalegina</taxon>
        <taxon>IRL clade</taxon>
        <taxon>Trifolieae</taxon>
        <taxon>Trifolium</taxon>
    </lineage>
</organism>
<evidence type="ECO:0000313" key="2">
    <source>
        <dbReference type="EMBL" id="MCI07538.1"/>
    </source>
</evidence>
<dbReference type="AlphaFoldDB" id="A0A392P658"/>
<evidence type="ECO:0000259" key="1">
    <source>
        <dbReference type="Pfam" id="PF14111"/>
    </source>
</evidence>
<dbReference type="GO" id="GO:0004519">
    <property type="term" value="F:endonuclease activity"/>
    <property type="evidence" value="ECO:0007669"/>
    <property type="project" value="UniProtKB-KW"/>
</dbReference>
<feature type="non-terminal residue" evidence="2">
    <location>
        <position position="52"/>
    </location>
</feature>
<evidence type="ECO:0000313" key="3">
    <source>
        <dbReference type="Proteomes" id="UP000265520"/>
    </source>
</evidence>